<feature type="domain" description="PIN" evidence="8">
    <location>
        <begin position="4"/>
        <end position="124"/>
    </location>
</feature>
<dbReference type="GO" id="GO:0046872">
    <property type="term" value="F:metal ion binding"/>
    <property type="evidence" value="ECO:0007669"/>
    <property type="project" value="UniProtKB-KW"/>
</dbReference>
<dbReference type="EMBL" id="LAOI01000001">
    <property type="protein sequence ID" value="KJV89933.1"/>
    <property type="molecule type" value="Genomic_DNA"/>
</dbReference>
<evidence type="ECO:0000256" key="1">
    <source>
        <dbReference type="ARBA" id="ARBA00001946"/>
    </source>
</evidence>
<comment type="caution">
    <text evidence="9">The sequence shown here is derived from an EMBL/GenBank/DDBJ whole genome shotgun (WGS) entry which is preliminary data.</text>
</comment>
<dbReference type="Pfam" id="PF01850">
    <property type="entry name" value="PIN"/>
    <property type="match status" value="1"/>
</dbReference>
<evidence type="ECO:0000256" key="6">
    <source>
        <dbReference type="ARBA" id="ARBA00022842"/>
    </source>
</evidence>
<dbReference type="InterPro" id="IPR050556">
    <property type="entry name" value="Type_II_TA_system_RNase"/>
</dbReference>
<keyword evidence="2" id="KW-1277">Toxin-antitoxin system</keyword>
<organism evidence="9 10">
    <name type="scientific">Rickettsia bellii str. RML An4</name>
    <dbReference type="NCBI Taxonomy" id="1359193"/>
    <lineage>
        <taxon>Bacteria</taxon>
        <taxon>Pseudomonadati</taxon>
        <taxon>Pseudomonadota</taxon>
        <taxon>Alphaproteobacteria</taxon>
        <taxon>Rickettsiales</taxon>
        <taxon>Rickettsiaceae</taxon>
        <taxon>Rickettsieae</taxon>
        <taxon>Rickettsia</taxon>
        <taxon>belli group</taxon>
    </lineage>
</organism>
<evidence type="ECO:0000256" key="4">
    <source>
        <dbReference type="ARBA" id="ARBA00022723"/>
    </source>
</evidence>
<accession>A0A0F3QBK5</accession>
<dbReference type="PANTHER" id="PTHR33653:SF1">
    <property type="entry name" value="RIBONUCLEASE VAPC2"/>
    <property type="match status" value="1"/>
</dbReference>
<evidence type="ECO:0000256" key="5">
    <source>
        <dbReference type="ARBA" id="ARBA00022801"/>
    </source>
</evidence>
<proteinExistence type="inferred from homology"/>
<evidence type="ECO:0000313" key="9">
    <source>
        <dbReference type="EMBL" id="KJV89933.1"/>
    </source>
</evidence>
<keyword evidence="6" id="KW-0460">Magnesium</keyword>
<evidence type="ECO:0000256" key="7">
    <source>
        <dbReference type="ARBA" id="ARBA00038093"/>
    </source>
</evidence>
<evidence type="ECO:0000259" key="8">
    <source>
        <dbReference type="Pfam" id="PF01850"/>
    </source>
</evidence>
<dbReference type="SMR" id="A0A0F3QBK5"/>
<gene>
    <name evidence="9" type="ORF">RBEAN4_0924</name>
</gene>
<keyword evidence="10" id="KW-1185">Reference proteome</keyword>
<dbReference type="Gene3D" id="3.40.50.1010">
    <property type="entry name" value="5'-nuclease"/>
    <property type="match status" value="1"/>
</dbReference>
<dbReference type="InterPro" id="IPR029060">
    <property type="entry name" value="PIN-like_dom_sf"/>
</dbReference>
<dbReference type="SUPFAM" id="SSF88723">
    <property type="entry name" value="PIN domain-like"/>
    <property type="match status" value="1"/>
</dbReference>
<name>A0A0F3QBK5_RICBE</name>
<keyword evidence="3" id="KW-0540">Nuclease</keyword>
<protein>
    <submittedName>
        <fullName evidence="9">PIN domain protein</fullName>
    </submittedName>
</protein>
<keyword evidence="5" id="KW-0378">Hydrolase</keyword>
<comment type="cofactor">
    <cofactor evidence="1">
        <name>Mg(2+)</name>
        <dbReference type="ChEBI" id="CHEBI:18420"/>
    </cofactor>
</comment>
<evidence type="ECO:0000256" key="3">
    <source>
        <dbReference type="ARBA" id="ARBA00022722"/>
    </source>
</evidence>
<dbReference type="GO" id="GO:0004518">
    <property type="term" value="F:nuclease activity"/>
    <property type="evidence" value="ECO:0007669"/>
    <property type="project" value="UniProtKB-KW"/>
</dbReference>
<dbReference type="InterPro" id="IPR002716">
    <property type="entry name" value="PIN_dom"/>
</dbReference>
<reference evidence="9 10" key="1">
    <citation type="submission" date="2015-02" db="EMBL/GenBank/DDBJ databases">
        <title>Genome Sequencing of Rickettsiales.</title>
        <authorList>
            <person name="Daugherty S.C."/>
            <person name="Su Q."/>
            <person name="Abolude K."/>
            <person name="Beier-Sexton M."/>
            <person name="Carlyon J.A."/>
            <person name="Carter R."/>
            <person name="Day N.P."/>
            <person name="Dumler S.J."/>
            <person name="Dyachenko V."/>
            <person name="Godinez A."/>
            <person name="Kurtti T.J."/>
            <person name="Lichay M."/>
            <person name="Mullins K.E."/>
            <person name="Ott S."/>
            <person name="Pappas-Brown V."/>
            <person name="Paris D.H."/>
            <person name="Patel P."/>
            <person name="Richards A.L."/>
            <person name="Sadzewicz L."/>
            <person name="Sears K."/>
            <person name="Seidman D."/>
            <person name="Sengamalay N."/>
            <person name="Stenos J."/>
            <person name="Tallon L.J."/>
            <person name="Vincent G."/>
            <person name="Fraser C.M."/>
            <person name="Munderloh U."/>
            <person name="Dunning-Hotopp J.C."/>
        </authorList>
    </citation>
    <scope>NUCLEOTIDE SEQUENCE [LARGE SCALE GENOMIC DNA]</scope>
    <source>
        <strain evidence="9 10">RML An4</strain>
    </source>
</reference>
<dbReference type="AlphaFoldDB" id="A0A0F3QBK5"/>
<evidence type="ECO:0000313" key="10">
    <source>
        <dbReference type="Proteomes" id="UP000033661"/>
    </source>
</evidence>
<comment type="similarity">
    <text evidence="7">Belongs to the PINc/VapC protein family.</text>
</comment>
<dbReference type="PANTHER" id="PTHR33653">
    <property type="entry name" value="RIBONUCLEASE VAPC2"/>
    <property type="match status" value="1"/>
</dbReference>
<evidence type="ECO:0000256" key="2">
    <source>
        <dbReference type="ARBA" id="ARBA00022649"/>
    </source>
</evidence>
<dbReference type="Proteomes" id="UP000033661">
    <property type="component" value="Unassembled WGS sequence"/>
</dbReference>
<sequence length="134" mass="15280">MGLIVDTSIIIALERGKISTKAWSNYDQAYINPIVLTELLIGIDRVKDENKRGQCLTFIEYVKSLFTLLPFGIEEAYVYAKIIDNLYKERITIGVHDLLIAATAITYNYPILTLNTKDFKRIPELEVLTVPLKD</sequence>
<dbReference type="RefSeq" id="WP_011477680.1">
    <property type="nucleotide sequence ID" value="NZ_LAOI01000001.1"/>
</dbReference>
<keyword evidence="4" id="KW-0479">Metal-binding</keyword>
<dbReference type="PATRIC" id="fig|1359193.3.peg.894"/>
<dbReference type="GO" id="GO:0016787">
    <property type="term" value="F:hydrolase activity"/>
    <property type="evidence" value="ECO:0007669"/>
    <property type="project" value="UniProtKB-KW"/>
</dbReference>